<organism evidence="1 2">
    <name type="scientific">Eretmocerus hayati</name>
    <dbReference type="NCBI Taxonomy" id="131215"/>
    <lineage>
        <taxon>Eukaryota</taxon>
        <taxon>Metazoa</taxon>
        <taxon>Ecdysozoa</taxon>
        <taxon>Arthropoda</taxon>
        <taxon>Hexapoda</taxon>
        <taxon>Insecta</taxon>
        <taxon>Pterygota</taxon>
        <taxon>Neoptera</taxon>
        <taxon>Endopterygota</taxon>
        <taxon>Hymenoptera</taxon>
        <taxon>Apocrita</taxon>
        <taxon>Proctotrupomorpha</taxon>
        <taxon>Chalcidoidea</taxon>
        <taxon>Aphelinidae</taxon>
        <taxon>Aphelininae</taxon>
        <taxon>Eretmocerus</taxon>
    </lineage>
</organism>
<name>A0ACC2NX17_9HYME</name>
<dbReference type="EMBL" id="CM056742">
    <property type="protein sequence ID" value="KAJ8675740.1"/>
    <property type="molecule type" value="Genomic_DNA"/>
</dbReference>
<evidence type="ECO:0000313" key="2">
    <source>
        <dbReference type="Proteomes" id="UP001239111"/>
    </source>
</evidence>
<dbReference type="Proteomes" id="UP001239111">
    <property type="component" value="Chromosome 2"/>
</dbReference>
<sequence length="223" mass="25479">MPRNRNRLNVCTACGKRAVNNYIRYGITDDNFATMAKEPEKKACYKMNHDHRGECHVFNHSFFNIPTLSSRPCADDEIRDVKNTFKRIGFNVIIHRDYNLIEIEQVLKKLSKKNYKNHDCICFFVMSHGEANGLAWARDKLYPVDCFLKTVSAVKTLAGKPKLLFTQKCRGSEVDKGIELEESLMGSSSSSSFENDKTINARKIPMRADTMVVHSTTEGLQNF</sequence>
<accession>A0ACC2NX17</accession>
<protein>
    <submittedName>
        <fullName evidence="1">Uncharacterized protein</fullName>
    </submittedName>
</protein>
<keyword evidence="2" id="KW-1185">Reference proteome</keyword>
<proteinExistence type="predicted"/>
<evidence type="ECO:0000313" key="1">
    <source>
        <dbReference type="EMBL" id="KAJ8675740.1"/>
    </source>
</evidence>
<gene>
    <name evidence="1" type="ORF">QAD02_011526</name>
</gene>
<comment type="caution">
    <text evidence="1">The sequence shown here is derived from an EMBL/GenBank/DDBJ whole genome shotgun (WGS) entry which is preliminary data.</text>
</comment>
<reference evidence="1" key="1">
    <citation type="submission" date="2023-04" db="EMBL/GenBank/DDBJ databases">
        <title>A chromosome-level genome assembly of the parasitoid wasp Eretmocerus hayati.</title>
        <authorList>
            <person name="Zhong Y."/>
            <person name="Liu S."/>
            <person name="Liu Y."/>
        </authorList>
    </citation>
    <scope>NUCLEOTIDE SEQUENCE</scope>
    <source>
        <strain evidence="1">ZJU_SS_LIU_2023</strain>
    </source>
</reference>